<reference evidence="2 3" key="1">
    <citation type="submission" date="2020-08" db="EMBL/GenBank/DDBJ databases">
        <title>Sequencing the genomes of 1000 actinobacteria strains.</title>
        <authorList>
            <person name="Klenk H.-P."/>
        </authorList>
    </citation>
    <scope>NUCLEOTIDE SEQUENCE [LARGE SCALE GENOMIC DNA]</scope>
    <source>
        <strain evidence="2 3">DSM 44786</strain>
    </source>
</reference>
<dbReference type="RefSeq" id="WP_184919568.1">
    <property type="nucleotide sequence ID" value="NZ_JACHJR010000001.1"/>
</dbReference>
<dbReference type="Proteomes" id="UP000573327">
    <property type="component" value="Unassembled WGS sequence"/>
</dbReference>
<proteinExistence type="predicted"/>
<dbReference type="EMBL" id="JACHJR010000001">
    <property type="protein sequence ID" value="MBB4949319.1"/>
    <property type="molecule type" value="Genomic_DNA"/>
</dbReference>
<dbReference type="AlphaFoldDB" id="A0A7W7WK47"/>
<feature type="compositionally biased region" description="Low complexity" evidence="1">
    <location>
        <begin position="184"/>
        <end position="194"/>
    </location>
</feature>
<name>A0A7W7WK47_9ACTN</name>
<organism evidence="2 3">
    <name type="scientific">Kitasatospora gansuensis</name>
    <dbReference type="NCBI Taxonomy" id="258050"/>
    <lineage>
        <taxon>Bacteria</taxon>
        <taxon>Bacillati</taxon>
        <taxon>Actinomycetota</taxon>
        <taxon>Actinomycetes</taxon>
        <taxon>Kitasatosporales</taxon>
        <taxon>Streptomycetaceae</taxon>
        <taxon>Kitasatospora</taxon>
    </lineage>
</organism>
<evidence type="ECO:0000313" key="2">
    <source>
        <dbReference type="EMBL" id="MBB4949319.1"/>
    </source>
</evidence>
<evidence type="ECO:0000313" key="3">
    <source>
        <dbReference type="Proteomes" id="UP000573327"/>
    </source>
</evidence>
<accession>A0A7W7WK47</accession>
<keyword evidence="3" id="KW-1185">Reference proteome</keyword>
<feature type="region of interest" description="Disordered" evidence="1">
    <location>
        <begin position="179"/>
        <end position="206"/>
    </location>
</feature>
<sequence>MDVLGVVLGLALLFGVGLLVMLGVGAVKLGKAAAAKISQEEAKARRAFENTALKAKSFAKPGAHGQISTVRLALRSSLDSTRKVLAAGLAEDSQLAESLQLLTRLDAHAAELDGELRALEFEPEAGRVAGKLPELRERADRITHAAESMRWAAQDRMQRFADDELARLAEECESEAGALRHWDSASSSASASSAPQAERPGIAAKRGVSAEELLGLTDLAQRLRKRSA</sequence>
<evidence type="ECO:0000256" key="1">
    <source>
        <dbReference type="SAM" id="MobiDB-lite"/>
    </source>
</evidence>
<gene>
    <name evidence="2" type="ORF">F4556_004854</name>
</gene>
<protein>
    <submittedName>
        <fullName evidence="2">Uncharacterized protein</fullName>
    </submittedName>
</protein>
<comment type="caution">
    <text evidence="2">The sequence shown here is derived from an EMBL/GenBank/DDBJ whole genome shotgun (WGS) entry which is preliminary data.</text>
</comment>